<comment type="caution">
    <text evidence="3">The sequence shown here is derived from an EMBL/GenBank/DDBJ whole genome shotgun (WGS) entry which is preliminary data.</text>
</comment>
<keyword evidence="4" id="KW-1185">Reference proteome</keyword>
<dbReference type="InterPro" id="IPR036249">
    <property type="entry name" value="Thioredoxin-like_sf"/>
</dbReference>
<dbReference type="CDD" id="cd02989">
    <property type="entry name" value="Phd_like_TxnDC9"/>
    <property type="match status" value="1"/>
</dbReference>
<dbReference type="Proteomes" id="UP000192257">
    <property type="component" value="Unassembled WGS sequence"/>
</dbReference>
<proteinExistence type="inferred from homology"/>
<dbReference type="OrthoDB" id="10257948at2759"/>
<evidence type="ECO:0000259" key="2">
    <source>
        <dbReference type="Pfam" id="PF02114"/>
    </source>
</evidence>
<evidence type="ECO:0000256" key="1">
    <source>
        <dbReference type="ARBA" id="ARBA00009686"/>
    </source>
</evidence>
<evidence type="ECO:0000313" key="3">
    <source>
        <dbReference type="EMBL" id="ORC87384.1"/>
    </source>
</evidence>
<dbReference type="GeneID" id="39987010"/>
<name>A0A1X0NRR1_9TRYP</name>
<accession>A0A1X0NRR1</accession>
<dbReference type="PANTHER" id="PTHR21148">
    <property type="entry name" value="THIOREDOXIN DOMAIN-CONTAINING PROTEIN 9"/>
    <property type="match status" value="1"/>
</dbReference>
<dbReference type="AlphaFoldDB" id="A0A1X0NRR1"/>
<dbReference type="STRING" id="67003.A0A1X0NRR1"/>
<dbReference type="RefSeq" id="XP_028881450.1">
    <property type="nucleotide sequence ID" value="XM_029027230.1"/>
</dbReference>
<gene>
    <name evidence="3" type="ORF">TM35_000221830</name>
</gene>
<protein>
    <submittedName>
        <fullName evidence="3">Putative ATP binding protein-like protein</fullName>
    </submittedName>
</protein>
<feature type="domain" description="Phosducin" evidence="2">
    <location>
        <begin position="23"/>
        <end position="186"/>
    </location>
</feature>
<dbReference type="Pfam" id="PF02114">
    <property type="entry name" value="Phosducin"/>
    <property type="match status" value="1"/>
</dbReference>
<dbReference type="VEuPathDB" id="TriTrypDB:TM35_000221830"/>
<evidence type="ECO:0000313" key="4">
    <source>
        <dbReference type="Proteomes" id="UP000192257"/>
    </source>
</evidence>
<dbReference type="SUPFAM" id="SSF52833">
    <property type="entry name" value="Thioredoxin-like"/>
    <property type="match status" value="1"/>
</dbReference>
<sequence>MNAASEQAMLQIAETIERAVDDEMERIDNMDDEDLMEIRRKRLKALKEMEQRRDAWLRKGHGQLQELTDPKEFFRAVEQSERVVVHFMRRATSRCMIIERHLREIAARHFETRFCYVDVERIPSLAERFNVIMLPTLMLIEGKKTFHSIIGFDEFGGTDDFSTETVIQVLSAYGMLNERGMFAADQSDD</sequence>
<reference evidence="3 4" key="1">
    <citation type="submission" date="2017-03" db="EMBL/GenBank/DDBJ databases">
        <title>An alternative strategy for trypanosome survival in the mammalian bloodstream revealed through genome and transcriptome analysis of the ubiquitous bovine parasite Trypanosoma (Megatrypanum) theileri.</title>
        <authorList>
            <person name="Kelly S."/>
            <person name="Ivens A."/>
            <person name="Mott A."/>
            <person name="O'Neill E."/>
            <person name="Emms D."/>
            <person name="Macleod O."/>
            <person name="Voorheis P."/>
            <person name="Matthews J."/>
            <person name="Matthews K."/>
            <person name="Carrington M."/>
        </authorList>
    </citation>
    <scope>NUCLEOTIDE SEQUENCE [LARGE SCALE GENOMIC DNA]</scope>
    <source>
        <strain evidence="3">Edinburgh</strain>
    </source>
</reference>
<organism evidence="3 4">
    <name type="scientific">Trypanosoma theileri</name>
    <dbReference type="NCBI Taxonomy" id="67003"/>
    <lineage>
        <taxon>Eukaryota</taxon>
        <taxon>Discoba</taxon>
        <taxon>Euglenozoa</taxon>
        <taxon>Kinetoplastea</taxon>
        <taxon>Metakinetoplastina</taxon>
        <taxon>Trypanosomatida</taxon>
        <taxon>Trypanosomatidae</taxon>
        <taxon>Trypanosoma</taxon>
    </lineage>
</organism>
<dbReference type="Gene3D" id="3.40.30.10">
    <property type="entry name" value="Glutaredoxin"/>
    <property type="match status" value="1"/>
</dbReference>
<comment type="similarity">
    <text evidence="1">Belongs to the phosducin family.</text>
</comment>
<dbReference type="EMBL" id="NBCO01000022">
    <property type="protein sequence ID" value="ORC87384.1"/>
    <property type="molecule type" value="Genomic_DNA"/>
</dbReference>
<dbReference type="InterPro" id="IPR024253">
    <property type="entry name" value="Phosducin_thioredoxin-like_dom"/>
</dbReference>